<feature type="repeat" description="ANK" evidence="3">
    <location>
        <begin position="153"/>
        <end position="187"/>
    </location>
</feature>
<feature type="repeat" description="ANK" evidence="3">
    <location>
        <begin position="766"/>
        <end position="798"/>
    </location>
</feature>
<reference evidence="7 8" key="1">
    <citation type="submission" date="2020-02" db="EMBL/GenBank/DDBJ databases">
        <authorList>
            <person name="Ferguson B K."/>
        </authorList>
    </citation>
    <scope>NUCLEOTIDE SEQUENCE [LARGE SCALE GENOMIC DNA]</scope>
</reference>
<dbReference type="PROSITE" id="PS00028">
    <property type="entry name" value="ZINC_FINGER_C2H2_1"/>
    <property type="match status" value="2"/>
</dbReference>
<dbReference type="PANTHER" id="PTHR24198">
    <property type="entry name" value="ANKYRIN REPEAT AND PROTEIN KINASE DOMAIN-CONTAINING PROTEIN"/>
    <property type="match status" value="1"/>
</dbReference>
<evidence type="ECO:0000256" key="4">
    <source>
        <dbReference type="PROSITE-ProRule" id="PRU00042"/>
    </source>
</evidence>
<proteinExistence type="predicted"/>
<dbReference type="InterPro" id="IPR002110">
    <property type="entry name" value="Ankyrin_rpt"/>
</dbReference>
<keyword evidence="4" id="KW-0862">Zinc</keyword>
<dbReference type="PROSITE" id="PS50297">
    <property type="entry name" value="ANK_REP_REGION"/>
    <property type="match status" value="5"/>
</dbReference>
<dbReference type="SMART" id="SM00355">
    <property type="entry name" value="ZnF_C2H2"/>
    <property type="match status" value="3"/>
</dbReference>
<dbReference type="PANTHER" id="PTHR24198:SF165">
    <property type="entry name" value="ANKYRIN REPEAT-CONTAINING PROTEIN-RELATED"/>
    <property type="match status" value="1"/>
</dbReference>
<keyword evidence="1" id="KW-0677">Repeat</keyword>
<accession>A0A6H5HWY5</accession>
<dbReference type="Gene3D" id="3.30.160.60">
    <property type="entry name" value="Classic Zinc Finger"/>
    <property type="match status" value="2"/>
</dbReference>
<feature type="repeat" description="ANK" evidence="3">
    <location>
        <begin position="913"/>
        <end position="941"/>
    </location>
</feature>
<feature type="repeat" description="ANK" evidence="3">
    <location>
        <begin position="304"/>
        <end position="332"/>
    </location>
</feature>
<dbReference type="Pfam" id="PF12796">
    <property type="entry name" value="Ank_2"/>
    <property type="match status" value="2"/>
</dbReference>
<dbReference type="SMART" id="SM00248">
    <property type="entry name" value="ANK"/>
    <property type="match status" value="8"/>
</dbReference>
<dbReference type="PROSITE" id="PS50088">
    <property type="entry name" value="ANK_REPEAT"/>
    <property type="match status" value="6"/>
</dbReference>
<feature type="repeat" description="ANK" evidence="3">
    <location>
        <begin position="838"/>
        <end position="870"/>
    </location>
</feature>
<dbReference type="Proteomes" id="UP000479190">
    <property type="component" value="Unassembled WGS sequence"/>
</dbReference>
<gene>
    <name evidence="7" type="ORF">TBRA_LOCUS2225</name>
</gene>
<evidence type="ECO:0000259" key="6">
    <source>
        <dbReference type="PROSITE" id="PS50157"/>
    </source>
</evidence>
<dbReference type="Gene3D" id="1.25.40.20">
    <property type="entry name" value="Ankyrin repeat-containing domain"/>
    <property type="match status" value="4"/>
</dbReference>
<protein>
    <recommendedName>
        <fullName evidence="6">C2H2-type domain-containing protein</fullName>
    </recommendedName>
</protein>
<evidence type="ECO:0000313" key="8">
    <source>
        <dbReference type="Proteomes" id="UP000479190"/>
    </source>
</evidence>
<feature type="repeat" description="ANK" evidence="3">
    <location>
        <begin position="229"/>
        <end position="261"/>
    </location>
</feature>
<keyword evidence="4" id="KW-0479">Metal-binding</keyword>
<evidence type="ECO:0000256" key="5">
    <source>
        <dbReference type="SAM" id="MobiDB-lite"/>
    </source>
</evidence>
<dbReference type="InterPro" id="IPR036770">
    <property type="entry name" value="Ankyrin_rpt-contain_sf"/>
</dbReference>
<dbReference type="Pfam" id="PF13637">
    <property type="entry name" value="Ank_4"/>
    <property type="match status" value="1"/>
</dbReference>
<feature type="compositionally biased region" description="Basic and acidic residues" evidence="5">
    <location>
        <begin position="1107"/>
        <end position="1121"/>
    </location>
</feature>
<keyword evidence="4" id="KW-0863">Zinc-finger</keyword>
<dbReference type="EMBL" id="CADCXV010000446">
    <property type="protein sequence ID" value="CAB0030218.1"/>
    <property type="molecule type" value="Genomic_DNA"/>
</dbReference>
<evidence type="ECO:0000313" key="7">
    <source>
        <dbReference type="EMBL" id="CAB0030218.1"/>
    </source>
</evidence>
<keyword evidence="2 3" id="KW-0040">ANK repeat</keyword>
<evidence type="ECO:0000256" key="3">
    <source>
        <dbReference type="PROSITE-ProRule" id="PRU00023"/>
    </source>
</evidence>
<feature type="domain" description="C2H2-type" evidence="6">
    <location>
        <begin position="404"/>
        <end position="432"/>
    </location>
</feature>
<dbReference type="PROSITE" id="PS50157">
    <property type="entry name" value="ZINC_FINGER_C2H2_2"/>
    <property type="match status" value="2"/>
</dbReference>
<dbReference type="SUPFAM" id="SSF48403">
    <property type="entry name" value="Ankyrin repeat"/>
    <property type="match status" value="2"/>
</dbReference>
<evidence type="ECO:0000256" key="2">
    <source>
        <dbReference type="ARBA" id="ARBA00023043"/>
    </source>
</evidence>
<feature type="domain" description="C2H2-type" evidence="6">
    <location>
        <begin position="433"/>
        <end position="461"/>
    </location>
</feature>
<feature type="compositionally biased region" description="Low complexity" evidence="5">
    <location>
        <begin position="1067"/>
        <end position="1083"/>
    </location>
</feature>
<name>A0A6H5HWY5_9HYME</name>
<dbReference type="AlphaFoldDB" id="A0A6H5HWY5"/>
<sequence length="1155" mass="131432">MTSNVIRTHNWPVAYAHHGQVKVQHYLRPEQIKRLLWDSINYEDKELGYDAGDVFIEITAMERYTDEPDVDENGIISPRRTTPIHQAVKNFEKPRDWIRVFRDLFKIYNRFDVNYTDETGYTHFHAACQFECHEVVQRFLEHGQDPNCIWPETGDSALHLVSSCEELNNDMMVLLLRGGANPNLANKKGWTPLHTIAELRCDGEIEIEQFFLINDELNQLVHIDARDKFGNTPLHLASKEGWANMVEMLLRRGANPNLANDEGHTPLHAICARGQFHADDLAETFFKINDELNQRVQIDPRDKLGRTPLQLAVANLGLYTVKSLLNRGADLSSFVFPSLSQLDERFKLIRYKDIRYKLGLASSLLADIECLEKKGYELDRSDALTIMKCFAKHQRTVHEGRKDHSCDICEKKFGHKWLLITHHKIVHEGQKDFACGKCQKTFGEKSRLITHQKSVHEGRKDYSCNNCEQKFGGETCCGISEAHQAPKENKKQTMTASTSVVVLNRHTTCRRHINTCYNNYVVKIMQSPEISFADDAEEVGTSLEWIKTYHAQPISDETLKHWKKTANYSDLKKFSDLIPHVKLKHKNLMSTEIVCRACKCVTRDIYTFKKHSKIHESKNSFKEIESATGLLESHMVILHSHGEDPKHVAELDQEKKVSLVRKLTILREEVNFEIAREREEYLRRHEKLKLAIQSLIEPEEIDRRPSDAEKREKIGAPASPDESALLHRICGMKSKDGGIPENFLKTFFEIHEEHHESVEVDERDDNGNAALHLALRHGHEEAAVLLLRRGADPDLANENGETLLHFISDNHSDNKGELFFGIIDELNQSVQVDARDNSGRTPMHLAVAQGLEKLVECLLRHGADPNLPTEEGSTPLHIICQRSHFYTDKLSALFFKICHEVQRPVQIDAKDKKVRTPLQLAVANIMPDVVDVLLTNGADLSSFVFPAETRFEEFIMKNKGPSIEFKLSTISRAVACVERLEEGGYELDRSDALTIMRVLAKHGLFEYSTKIEERWFDDEELAMEMKIMMITPSIQEGAQSDGEAPSYDLESLSSLATQGDSQYVHVGSSTGGSSIDGSDSGSTLTIRRGSNPENLLPTGGRFQPGDEPERREEPIDQHQQEDQVNITMDVPPTEPQSIKKDIDRGTKFILDGSFI</sequence>
<dbReference type="SUPFAM" id="SSF57667">
    <property type="entry name" value="beta-beta-alpha zinc fingers"/>
    <property type="match status" value="2"/>
</dbReference>
<evidence type="ECO:0000256" key="1">
    <source>
        <dbReference type="ARBA" id="ARBA00022737"/>
    </source>
</evidence>
<dbReference type="InterPro" id="IPR013087">
    <property type="entry name" value="Znf_C2H2_type"/>
</dbReference>
<dbReference type="InterPro" id="IPR036236">
    <property type="entry name" value="Znf_C2H2_sf"/>
</dbReference>
<dbReference type="GO" id="GO:0008270">
    <property type="term" value="F:zinc ion binding"/>
    <property type="evidence" value="ECO:0007669"/>
    <property type="project" value="UniProtKB-KW"/>
</dbReference>
<keyword evidence="8" id="KW-1185">Reference proteome</keyword>
<feature type="region of interest" description="Disordered" evidence="5">
    <location>
        <begin position="1063"/>
        <end position="1139"/>
    </location>
</feature>
<dbReference type="PRINTS" id="PR01415">
    <property type="entry name" value="ANKYRIN"/>
</dbReference>
<organism evidence="7 8">
    <name type="scientific">Trichogramma brassicae</name>
    <dbReference type="NCBI Taxonomy" id="86971"/>
    <lineage>
        <taxon>Eukaryota</taxon>
        <taxon>Metazoa</taxon>
        <taxon>Ecdysozoa</taxon>
        <taxon>Arthropoda</taxon>
        <taxon>Hexapoda</taxon>
        <taxon>Insecta</taxon>
        <taxon>Pterygota</taxon>
        <taxon>Neoptera</taxon>
        <taxon>Endopterygota</taxon>
        <taxon>Hymenoptera</taxon>
        <taxon>Apocrita</taxon>
        <taxon>Proctotrupomorpha</taxon>
        <taxon>Chalcidoidea</taxon>
        <taxon>Trichogrammatidae</taxon>
        <taxon>Trichogramma</taxon>
    </lineage>
</organism>
<dbReference type="OrthoDB" id="5394847at2759"/>